<name>A0AA87YYM9_FICCA</name>
<comment type="caution">
    <text evidence="2">The sequence shown here is derived from an EMBL/GenBank/DDBJ whole genome shotgun (WGS) entry which is preliminary data.</text>
</comment>
<evidence type="ECO:0000313" key="2">
    <source>
        <dbReference type="EMBL" id="GMN25007.1"/>
    </source>
</evidence>
<dbReference type="AlphaFoldDB" id="A0AA87YYM9"/>
<organism evidence="2 3">
    <name type="scientific">Ficus carica</name>
    <name type="common">Common fig</name>
    <dbReference type="NCBI Taxonomy" id="3494"/>
    <lineage>
        <taxon>Eukaryota</taxon>
        <taxon>Viridiplantae</taxon>
        <taxon>Streptophyta</taxon>
        <taxon>Embryophyta</taxon>
        <taxon>Tracheophyta</taxon>
        <taxon>Spermatophyta</taxon>
        <taxon>Magnoliopsida</taxon>
        <taxon>eudicotyledons</taxon>
        <taxon>Gunneridae</taxon>
        <taxon>Pentapetalae</taxon>
        <taxon>rosids</taxon>
        <taxon>fabids</taxon>
        <taxon>Rosales</taxon>
        <taxon>Moraceae</taxon>
        <taxon>Ficeae</taxon>
        <taxon>Ficus</taxon>
    </lineage>
</organism>
<feature type="compositionally biased region" description="Basic residues" evidence="1">
    <location>
        <begin position="21"/>
        <end position="31"/>
    </location>
</feature>
<reference evidence="2" key="1">
    <citation type="submission" date="2023-07" db="EMBL/GenBank/DDBJ databases">
        <title>draft genome sequence of fig (Ficus carica).</title>
        <authorList>
            <person name="Takahashi T."/>
            <person name="Nishimura K."/>
        </authorList>
    </citation>
    <scope>NUCLEOTIDE SEQUENCE</scope>
</reference>
<proteinExistence type="predicted"/>
<dbReference type="EMBL" id="BTGU01006895">
    <property type="protein sequence ID" value="GMN25007.1"/>
    <property type="molecule type" value="Genomic_DNA"/>
</dbReference>
<keyword evidence="3" id="KW-1185">Reference proteome</keyword>
<evidence type="ECO:0000313" key="3">
    <source>
        <dbReference type="Proteomes" id="UP001187192"/>
    </source>
</evidence>
<evidence type="ECO:0000256" key="1">
    <source>
        <dbReference type="SAM" id="MobiDB-lite"/>
    </source>
</evidence>
<accession>A0AA87YYM9</accession>
<dbReference type="Proteomes" id="UP001187192">
    <property type="component" value="Unassembled WGS sequence"/>
</dbReference>
<gene>
    <name evidence="2" type="ORF">TIFTF001_049184</name>
</gene>
<sequence length="51" mass="6024">MLKAKYVLDVLTGYGDENRGRGKSKEKKTRGKPFEKRFHWSQKQNLREGNL</sequence>
<dbReference type="Gramene" id="FCD_00037809-RA">
    <property type="protein sequence ID" value="FCD_00037809-RA:cds"/>
    <property type="gene ID" value="FCD_00037809"/>
</dbReference>
<feature type="region of interest" description="Disordered" evidence="1">
    <location>
        <begin position="14"/>
        <end position="51"/>
    </location>
</feature>
<protein>
    <submittedName>
        <fullName evidence="2">Uncharacterized protein</fullName>
    </submittedName>
</protein>